<evidence type="ECO:0000313" key="3">
    <source>
        <dbReference type="Proteomes" id="UP000316270"/>
    </source>
</evidence>
<proteinExistence type="predicted"/>
<dbReference type="PANTHER" id="PTHR33112">
    <property type="entry name" value="DOMAIN PROTEIN, PUTATIVE-RELATED"/>
    <property type="match status" value="1"/>
</dbReference>
<sequence>MRWLGINYPSSFTRHPVGDPAAQYGITEMRTLTQTNSHDSFETATKWINQCLRHHDCSTHLSLREQENMYPARLLDTNAFENSKDLQLVDNDGSYSRYATLSYCWGKSRTFTTTSRSLRLRKARINFDTLPKTFKDAATIARELKLRFLWIDALCIVQDDRLDWQRESAKMGAIYSMSYLTIAVDSGVDCNSGAFNELSTTQELAFENAPFVLASTTADGKESKLYLWDPSRGVRRPTPPEIDGSPLAERGWVCQERILSPRILHYTKSQLFWECREVLLAEDGLRPWSLWTGQAETIPGLARNLYGMTSDSSKLIRLLDVWYTNVVSQSYSRRKLTRPEDKLTAISGIARAFFRHFRCKYIAGLWEFDLAFGLTWRKRGPVVRPAVFRAPSFSWGNLDAVISGVEWPMRSSNSQIAVTIAKSHVELDGEDPFGRISSSSISVTGHVRKALVVSRKRISAGNYDLVWELRSLANKLLGTAFMDADVWNEAPEPVDCLMLSEGDKIGQALILERFSGADEYVRKGVAEILGYDKDDPFFERDGMQTITIF</sequence>
<dbReference type="InterPro" id="IPR010730">
    <property type="entry name" value="HET"/>
</dbReference>
<name>A0A517LEA7_9PEZI</name>
<dbReference type="EMBL" id="CP042194">
    <property type="protein sequence ID" value="QDS73916.1"/>
    <property type="molecule type" value="Genomic_DNA"/>
</dbReference>
<reference evidence="2 3" key="1">
    <citation type="submission" date="2019-07" db="EMBL/GenBank/DDBJ databases">
        <title>Finished genome of Venturia effusa.</title>
        <authorList>
            <person name="Young C.A."/>
            <person name="Cox M.P."/>
            <person name="Ganley A.R.D."/>
            <person name="David W.J."/>
        </authorList>
    </citation>
    <scope>NUCLEOTIDE SEQUENCE [LARGE SCALE GENOMIC DNA]</scope>
    <source>
        <strain evidence="3">albino</strain>
    </source>
</reference>
<evidence type="ECO:0000259" key="1">
    <source>
        <dbReference type="Pfam" id="PF06985"/>
    </source>
</evidence>
<accession>A0A517LEA7</accession>
<keyword evidence="3" id="KW-1185">Reference proteome</keyword>
<dbReference type="STRING" id="50376.A0A517LEA7"/>
<dbReference type="Proteomes" id="UP000316270">
    <property type="component" value="Chromosome 10"/>
</dbReference>
<organism evidence="2 3">
    <name type="scientific">Venturia effusa</name>
    <dbReference type="NCBI Taxonomy" id="50376"/>
    <lineage>
        <taxon>Eukaryota</taxon>
        <taxon>Fungi</taxon>
        <taxon>Dikarya</taxon>
        <taxon>Ascomycota</taxon>
        <taxon>Pezizomycotina</taxon>
        <taxon>Dothideomycetes</taxon>
        <taxon>Pleosporomycetidae</taxon>
        <taxon>Venturiales</taxon>
        <taxon>Venturiaceae</taxon>
        <taxon>Venturia</taxon>
    </lineage>
</organism>
<protein>
    <recommendedName>
        <fullName evidence="1">Heterokaryon incompatibility domain-containing protein</fullName>
    </recommendedName>
</protein>
<gene>
    <name evidence="2" type="ORF">FKW77_007599</name>
</gene>
<evidence type="ECO:0000313" key="2">
    <source>
        <dbReference type="EMBL" id="QDS73916.1"/>
    </source>
</evidence>
<feature type="domain" description="Heterokaryon incompatibility" evidence="1">
    <location>
        <begin position="98"/>
        <end position="256"/>
    </location>
</feature>
<dbReference type="PANTHER" id="PTHR33112:SF16">
    <property type="entry name" value="HETEROKARYON INCOMPATIBILITY DOMAIN-CONTAINING PROTEIN"/>
    <property type="match status" value="1"/>
</dbReference>
<dbReference type="AlphaFoldDB" id="A0A517LEA7"/>
<dbReference type="OrthoDB" id="2958217at2759"/>
<dbReference type="Pfam" id="PF06985">
    <property type="entry name" value="HET"/>
    <property type="match status" value="1"/>
</dbReference>